<evidence type="ECO:0000313" key="10">
    <source>
        <dbReference type="EMBL" id="RNB87417.1"/>
    </source>
</evidence>
<dbReference type="OrthoDB" id="501320at2"/>
<dbReference type="InterPro" id="IPR003439">
    <property type="entry name" value="ABC_transporter-like_ATP-bd"/>
</dbReference>
<keyword evidence="5" id="KW-0547">Nucleotide-binding</keyword>
<dbReference type="GO" id="GO:0043190">
    <property type="term" value="C:ATP-binding cassette (ABC) transporter complex"/>
    <property type="evidence" value="ECO:0007669"/>
    <property type="project" value="TreeGrafter"/>
</dbReference>
<dbReference type="RefSeq" id="WP_122919115.1">
    <property type="nucleotide sequence ID" value="NZ_RHHQ01000012.1"/>
</dbReference>
<keyword evidence="8" id="KW-0472">Membrane</keyword>
<evidence type="ECO:0000256" key="4">
    <source>
        <dbReference type="ARBA" id="ARBA00022475"/>
    </source>
</evidence>
<evidence type="ECO:0000256" key="2">
    <source>
        <dbReference type="ARBA" id="ARBA00005417"/>
    </source>
</evidence>
<protein>
    <submittedName>
        <fullName evidence="10">ABC transporter ATP-binding protein</fullName>
    </submittedName>
</protein>
<dbReference type="Proteomes" id="UP000271031">
    <property type="component" value="Unassembled WGS sequence"/>
</dbReference>
<gene>
    <name evidence="10" type="ORF">EDM56_17330</name>
</gene>
<evidence type="ECO:0000259" key="9">
    <source>
        <dbReference type="PROSITE" id="PS50893"/>
    </source>
</evidence>
<keyword evidence="3" id="KW-0813">Transport</keyword>
<name>A0A3M8DJX3_9BACL</name>
<dbReference type="InterPro" id="IPR027417">
    <property type="entry name" value="P-loop_NTPase"/>
</dbReference>
<reference evidence="10 11" key="1">
    <citation type="submission" date="2018-10" db="EMBL/GenBank/DDBJ databases">
        <title>Phylogenomics of Brevibacillus.</title>
        <authorList>
            <person name="Dunlap C."/>
        </authorList>
    </citation>
    <scope>NUCLEOTIDE SEQUENCE [LARGE SCALE GENOMIC DNA]</scope>
    <source>
        <strain evidence="10 11">JCM 15716</strain>
    </source>
</reference>
<keyword evidence="7" id="KW-1278">Translocase</keyword>
<evidence type="ECO:0000256" key="1">
    <source>
        <dbReference type="ARBA" id="ARBA00004202"/>
    </source>
</evidence>
<evidence type="ECO:0000256" key="7">
    <source>
        <dbReference type="ARBA" id="ARBA00022967"/>
    </source>
</evidence>
<dbReference type="GO" id="GO:0015087">
    <property type="term" value="F:cobalt ion transmembrane transporter activity"/>
    <property type="evidence" value="ECO:0007669"/>
    <property type="project" value="UniProtKB-ARBA"/>
</dbReference>
<accession>A0A3M8DJX3</accession>
<feature type="domain" description="ABC transporter" evidence="9">
    <location>
        <begin position="9"/>
        <end position="242"/>
    </location>
</feature>
<evidence type="ECO:0000313" key="11">
    <source>
        <dbReference type="Proteomes" id="UP000271031"/>
    </source>
</evidence>
<comment type="similarity">
    <text evidence="2">Belongs to the ABC transporter superfamily.</text>
</comment>
<organism evidence="10 11">
    <name type="scientific">Brevibacillus fluminis</name>
    <dbReference type="NCBI Taxonomy" id="511487"/>
    <lineage>
        <taxon>Bacteria</taxon>
        <taxon>Bacillati</taxon>
        <taxon>Bacillota</taxon>
        <taxon>Bacilli</taxon>
        <taxon>Bacillales</taxon>
        <taxon>Paenibacillaceae</taxon>
        <taxon>Brevibacillus</taxon>
    </lineage>
</organism>
<dbReference type="GO" id="GO:0042626">
    <property type="term" value="F:ATPase-coupled transmembrane transporter activity"/>
    <property type="evidence" value="ECO:0007669"/>
    <property type="project" value="TreeGrafter"/>
</dbReference>
<dbReference type="EMBL" id="RHHQ01000012">
    <property type="protein sequence ID" value="RNB87417.1"/>
    <property type="molecule type" value="Genomic_DNA"/>
</dbReference>
<comment type="caution">
    <text evidence="10">The sequence shown here is derived from an EMBL/GenBank/DDBJ whole genome shotgun (WGS) entry which is preliminary data.</text>
</comment>
<comment type="subcellular location">
    <subcellularLocation>
        <location evidence="1">Cell membrane</location>
        <topology evidence="1">Peripheral membrane protein</topology>
    </subcellularLocation>
</comment>
<keyword evidence="4" id="KW-1003">Cell membrane</keyword>
<dbReference type="InterPro" id="IPR050095">
    <property type="entry name" value="ECF_ABC_transporter_ATP-bd"/>
</dbReference>
<proteinExistence type="inferred from homology"/>
<dbReference type="SMART" id="SM00382">
    <property type="entry name" value="AAA"/>
    <property type="match status" value="1"/>
</dbReference>
<dbReference type="GO" id="GO:0005524">
    <property type="term" value="F:ATP binding"/>
    <property type="evidence" value="ECO:0007669"/>
    <property type="project" value="UniProtKB-KW"/>
</dbReference>
<dbReference type="InterPro" id="IPR015856">
    <property type="entry name" value="ABC_transpr_CbiO/EcfA_su"/>
</dbReference>
<evidence type="ECO:0000256" key="6">
    <source>
        <dbReference type="ARBA" id="ARBA00022840"/>
    </source>
</evidence>
<dbReference type="PANTHER" id="PTHR43553:SF21">
    <property type="entry name" value="ABC TRANSPORTER ATP-BINDING PROTEIN MA_1418-RELATED"/>
    <property type="match status" value="1"/>
</dbReference>
<dbReference type="InterPro" id="IPR003593">
    <property type="entry name" value="AAA+_ATPase"/>
</dbReference>
<sequence length="280" mass="30872">MQEQQRPLIQFERVEYGYEKGKPVLRGIDLSIRQGEFIALIGGNGSGKTTLAKHCNGLYKPTSGTVRVEGKDTVTMSVAEMAGVVSYCYQNPDHQIFQSTVEAEVAFGPRNMGLSETEIQGRVEEALAAIGLIQLRKEEPYFMGKGTRQKIAVASVLAMKPRVIVLDEPTTGLDHHGVREMMALIAALHRAGHTIVAITHDMRLVAEYAERVVVMRQGEIICDDVPARVFAQPERLAEAQVEPPALSRFALEAGLTEPLPLTFDSLYVQMAKKLQERGGR</sequence>
<dbReference type="CDD" id="cd03225">
    <property type="entry name" value="ABC_cobalt_CbiO_domain1"/>
    <property type="match status" value="1"/>
</dbReference>
<dbReference type="FunFam" id="3.40.50.300:FF:000224">
    <property type="entry name" value="Energy-coupling factor transporter ATP-binding protein EcfA"/>
    <property type="match status" value="1"/>
</dbReference>
<evidence type="ECO:0000256" key="3">
    <source>
        <dbReference type="ARBA" id="ARBA00022448"/>
    </source>
</evidence>
<dbReference type="PROSITE" id="PS50893">
    <property type="entry name" value="ABC_TRANSPORTER_2"/>
    <property type="match status" value="1"/>
</dbReference>
<dbReference type="SUPFAM" id="SSF52540">
    <property type="entry name" value="P-loop containing nucleoside triphosphate hydrolases"/>
    <property type="match status" value="1"/>
</dbReference>
<dbReference type="GO" id="GO:0016887">
    <property type="term" value="F:ATP hydrolysis activity"/>
    <property type="evidence" value="ECO:0007669"/>
    <property type="project" value="InterPro"/>
</dbReference>
<dbReference type="Pfam" id="PF00005">
    <property type="entry name" value="ABC_tran"/>
    <property type="match status" value="1"/>
</dbReference>
<dbReference type="PANTHER" id="PTHR43553">
    <property type="entry name" value="HEAVY METAL TRANSPORTER"/>
    <property type="match status" value="1"/>
</dbReference>
<evidence type="ECO:0000256" key="5">
    <source>
        <dbReference type="ARBA" id="ARBA00022741"/>
    </source>
</evidence>
<keyword evidence="6 10" id="KW-0067">ATP-binding</keyword>
<dbReference type="AlphaFoldDB" id="A0A3M8DJX3"/>
<evidence type="ECO:0000256" key="8">
    <source>
        <dbReference type="ARBA" id="ARBA00023136"/>
    </source>
</evidence>
<keyword evidence="11" id="KW-1185">Reference proteome</keyword>
<dbReference type="Gene3D" id="3.40.50.300">
    <property type="entry name" value="P-loop containing nucleotide triphosphate hydrolases"/>
    <property type="match status" value="1"/>
</dbReference>